<comment type="caution">
    <text evidence="14">Lacks conserved residue(s) required for the propagation of feature annotation.</text>
</comment>
<evidence type="ECO:0000256" key="8">
    <source>
        <dbReference type="ARBA" id="ARBA00023069"/>
    </source>
</evidence>
<keyword evidence="8" id="KW-0969">Cilium</keyword>
<dbReference type="Pfam" id="PF01825">
    <property type="entry name" value="GPS"/>
    <property type="match status" value="1"/>
</dbReference>
<feature type="transmembrane region" description="Helical" evidence="15">
    <location>
        <begin position="4431"/>
        <end position="4450"/>
    </location>
</feature>
<dbReference type="Pfam" id="PF00059">
    <property type="entry name" value="Lectin_C"/>
    <property type="match status" value="1"/>
</dbReference>
<keyword evidence="12" id="KW-0966">Cell projection</keyword>
<dbReference type="InterPro" id="IPR035986">
    <property type="entry name" value="PKD_dom_sf"/>
</dbReference>
<evidence type="ECO:0000256" key="2">
    <source>
        <dbReference type="ARBA" id="ARBA00004651"/>
    </source>
</evidence>
<gene>
    <name evidence="19" type="primary">106053348</name>
</gene>
<dbReference type="InterPro" id="IPR046791">
    <property type="entry name" value="Polycystin_dom"/>
</dbReference>
<evidence type="ECO:0000313" key="19">
    <source>
        <dbReference type="EnsemblMetazoa" id="BGLB014135-PC"/>
    </source>
</evidence>
<dbReference type="InterPro" id="IPR001611">
    <property type="entry name" value="Leu-rich_rpt"/>
</dbReference>
<dbReference type="Pfam" id="PF00801">
    <property type="entry name" value="PKD"/>
    <property type="match status" value="5"/>
</dbReference>
<evidence type="ECO:0000259" key="16">
    <source>
        <dbReference type="PROSITE" id="PS50041"/>
    </source>
</evidence>
<dbReference type="InterPro" id="IPR000601">
    <property type="entry name" value="PKD_dom"/>
</dbReference>
<feature type="domain" description="PKD" evidence="17">
    <location>
        <begin position="474"/>
        <end position="516"/>
    </location>
</feature>
<evidence type="ECO:0000256" key="13">
    <source>
        <dbReference type="PIRSR" id="PIRSR603915-2"/>
    </source>
</evidence>
<evidence type="ECO:0000256" key="10">
    <source>
        <dbReference type="ARBA" id="ARBA00023157"/>
    </source>
</evidence>
<dbReference type="Pfam" id="PF08016">
    <property type="entry name" value="PKD_channel"/>
    <property type="match status" value="1"/>
</dbReference>
<feature type="disulfide bond" evidence="13">
    <location>
        <begin position="4121"/>
        <end position="4140"/>
    </location>
</feature>
<evidence type="ECO:0000256" key="6">
    <source>
        <dbReference type="ARBA" id="ARBA00022737"/>
    </source>
</evidence>
<feature type="transmembrane region" description="Helical" evidence="15">
    <location>
        <begin position="4356"/>
        <end position="4373"/>
    </location>
</feature>
<evidence type="ECO:0000259" key="17">
    <source>
        <dbReference type="PROSITE" id="PS50093"/>
    </source>
</evidence>
<feature type="transmembrane region" description="Helical" evidence="15">
    <location>
        <begin position="4270"/>
        <end position="4291"/>
    </location>
</feature>
<dbReference type="VEuPathDB" id="VectorBase:BGLB014135"/>
<proteinExistence type="inferred from homology"/>
<evidence type="ECO:0000256" key="7">
    <source>
        <dbReference type="ARBA" id="ARBA00022989"/>
    </source>
</evidence>
<keyword evidence="4" id="KW-1003">Cell membrane</keyword>
<feature type="domain" description="C-type lectin" evidence="16">
    <location>
        <begin position="590"/>
        <end position="699"/>
    </location>
</feature>
<dbReference type="SUPFAM" id="SSF56436">
    <property type="entry name" value="C-type lectin-like"/>
    <property type="match status" value="1"/>
</dbReference>
<dbReference type="InterPro" id="IPR022409">
    <property type="entry name" value="PKD/Chitinase_dom"/>
</dbReference>
<feature type="transmembrane region" description="Helical" evidence="15">
    <location>
        <begin position="3903"/>
        <end position="3926"/>
    </location>
</feature>
<dbReference type="KEGG" id="bgt:106053348"/>
<dbReference type="InterPro" id="IPR003915">
    <property type="entry name" value="PKD_2"/>
</dbReference>
<dbReference type="Gene3D" id="3.80.10.10">
    <property type="entry name" value="Ribonuclease Inhibitor"/>
    <property type="match status" value="2"/>
</dbReference>
<feature type="transmembrane region" description="Helical" evidence="15">
    <location>
        <begin position="4385"/>
        <end position="4411"/>
    </location>
</feature>
<evidence type="ECO:0000256" key="5">
    <source>
        <dbReference type="ARBA" id="ARBA00022692"/>
    </source>
</evidence>
<dbReference type="Proteomes" id="UP000076420">
    <property type="component" value="Unassembled WGS sequence"/>
</dbReference>
<dbReference type="SMART" id="SM00308">
    <property type="entry name" value="LH2"/>
    <property type="match status" value="1"/>
</dbReference>
<feature type="transmembrane region" description="Helical" evidence="15">
    <location>
        <begin position="3576"/>
        <end position="3597"/>
    </location>
</feature>
<keyword evidence="7 15" id="KW-1133">Transmembrane helix</keyword>
<dbReference type="InterPro" id="IPR016186">
    <property type="entry name" value="C-type_lectin-like/link_sf"/>
</dbReference>
<dbReference type="Gene3D" id="2.60.60.20">
    <property type="entry name" value="PLAT/LH2 domain"/>
    <property type="match status" value="1"/>
</dbReference>
<dbReference type="Pfam" id="PF20519">
    <property type="entry name" value="Polycystin_dom"/>
    <property type="match status" value="1"/>
</dbReference>
<sequence length="4673" mass="521875">MPSCRRVQLICFSQKNDSSRNVIWRKVLLLMYLSGALLFCSASTTAPSLDYENQSSVKYQLSSSNVEVQSTLSNDESFKSTTAESQSTSFGEDILTKPFSENLQPNSSVELYECPTGPFGDLCNCSNYFVNCSYKGLESLPDVNLNIHSLDISYNFVSSIDWNYFFLFQNMTIINLTGNALHNVTYPNETLPITELYIANCDLNYFNFTYFCKLQILHAAGNKLSFTADSFHCMKDIEEINLSNNSLSTLPSIIFDGLERLKTLNLAGNPWSCDCSLVWMKLFIDSLIASNGILVDANNTLCNTKNQSSPVSFISRNIYDFSCHWAHPLYRQKKSADIQFDWQKICPQLKAVLKVMCGPSKATSCVYDFSSQSYSLVQYSQKKDAISVSSCRDMCHESLAGYFVFNISQALCLCGDLNNAPLCADCSSSINTSLKLCNDSYVNIPGAMSVFYDFLISVSPSQPEVMSPVSFYLSGGPITYDTFTWSFGDGVTAVTNITNISHIYIYPGTFQVLLTLYSSKLELKKEMSLNINVISQSASVTLSCPSLVSTSEKINISASLSSPWRQSLTWFKEQLDVETKGSMPCAGILANKSCYVVVNQSASWEQAVTICQTNFTNGHLAIIPDASVNLVLASQALRPLWIGLKAGGVQDQYYWSNGQLLSGYASWANTLTGEPCVSINSSGLWLSQSCLDKNFYVCQYDLWDLVSTSWGVSGTVPVFGNFLNYSSLIIGGSSGILDSYSIILPGTWFSDSDNILSWNFRTKSLNETTIVSLQIWRPVCDLGVLTKPGCGSQAALYSCQTDATQCPDNSTCEEGKFYCYITKTCQKLSVPCTCAGVHPAESINCQNMTISTNFMLIHAVNVTVQPQSTLSHVDIPAILNWTVEAGDVIGFQADGLDIVECDNSTMPPWQHPLMIQKTKGWLNSMITIWGGNYELRNNVTCWINVVHARVKKSKVPENLSYLMVAGNYSFTLDTGLSKLLSCNITALDAVGSFTLIYPQPLCLNQSTVMVNVESEQFQIFVVKVDNGSDLSFRWTDSDEQVIPNTVSSSCPSSIANKITSCSYNTSLLANPYSFTSKKFSTSVSTTIQVSVSNRVSVKNLRIMVHSFTPVTGLEFFHANCSDHTKCVIDLETGIPHTFIVSLKTGDNETRTYFVNGVNIKKPTVTSTGNWIYIFNTTGQFNLTVNVSNPLSWMTNNLTVLASARAQFKSISFDNIQDKYPLGEICNISAVVPVTEGASLNISWSFGTNVFSSYLSSANSSIFFALYTFKNPGNVTVGLTLTDSFHDQITSTVTIFVYKPIKSVELVPCSNFVATMESFNTSVGIGNAVQNDSMYFGNITYSVDWGDGSDSQSWTVTELKMLMLHVFNVSRIYIVNVSVCSEFDKARALSESFSVTVQDKIMGLALTYDGPKHVSKEIIFTINYTSGTDVFFSLNYGDGSNATGFQNSSVFPYTYSNASVYEAQVIAKNLVGRATHSFTLFAYDEHLLQIIRLKFPQCVSVNTTVDISTEVAAQSPKNLDYFWLLGNGFVSNGTGIQKITTKFENIGNYNVSLTVRNTTSSNAHDLSRTICVQENISGVSVNFTNPVAFNQMKISENVTLTAIVALGSNLSFSWDVDNTSNVGSGQVFDLKVTQPRNYSLTLKVSNNISKGEKSIVVQVLSIISGLQIQCGQCFLNRYVKTLTNITMNAEVIYGSQEIYTWRLDNSTTYVQNKSYEHMFTAPGTYMVNVTSQNAVSKQSSTLTIVAQDEVSGVSINATPAIGNVNQRIMLKVNWTSGTDVQFDWNCDFVKFNGTDSVTRIFQSEGLHQCAVVLFNNISRVNHSLQVHILSSITNLSINHSLISVQQSHILYASTGQSYDFFLITNTYYMVSFEWNFTGTIRNSLHTGPTFTITFTDVESGNITLKATNELSTKSVTLPIEVQEEIRNLSISFNISYPFNTSSPLYVPVGESVLFCMSLMSGSNFLSQWYHNGALISLTNVSKDSVLLEFTSVGPSSIELHVSNAVSSRNKSVTVMALEAVSNVTIKVGGALNLPYFRTGSNLSLSVPTVRGSLPVYNWSIISQAKGHIYMSTQSNISYIFKDADVYKIKLEVSNLLSNQTEEIILIAQGAITRLNMSLKNQITATGVNVTMSAVINQDSTNVSYTWNISGDVIQGETVIKTFDLPGVKNVLLGASNNVSKQTSMNFIYVLDPIINLRIIDCSLPQEAQKSLSLKSTIDRGTNVTFRWTVQFKNKNTSISGQNISYVFPSEGVYTLYLTAINAVSSVTVTCSKKNYFPISQITLKLIDPNPDYVFQNQNVTFSVTGEHLWLAIFEWSIYSQNVSTLSSMKTFTALFPSVGNYTLSLNVSNEISHVLVHLNFTVKECLCQLPEVTVIGPSSRTYQRSTAIELEVNVDSKDCSLYLADHQWMVFQSDDCSNLTETNQIHLDNTSTTSLKLIILPRTLTPGFYCVRFVTGYLYTSVAEMTYFKINVTATAVKAIIKGGTSRTVAVGTEVCMDGSLSVNLDINYEPLYMWQCIQLSSEGGGCFQQQKGKLFCYESFQPGKYKIILQIVGQETILGSAEQWLTVLPDRSELPLASIVCESCTRSNNYRLSASQSVSLSASCEECSCQPYFAWRVYEDQVQINPNRSQNPTGLSGPHLLLTKWGALRDNHNYTFLLDVSCEKDFSKNGSASLEMLANLPPSGGTCIFRPTEIVPLENQVTVYCADWIDIDDPDTALVYSIYVVSENALTNQNRSYLLYTGTSQSQSVYLSSYTNETAILKVMVSDLYGASASGGSKSIELKPLSLPKNMTAIDYISEQTDTRLSAFIKQAKSMTILQFAIALGLSLNQESQREHGAVGIESLSEQKRSAVRDAIAICLSTSVPITTVADVQQMAYALRMLTDYSDEFLTKDSQLLIMMTLTKMHKVLSQSLPTIEGQDDIPVDDLAAVITNLLKAVNTPVYSSGWNSDKTITIDSFNTKFRNLTPEISMTLGTMEFHKIGLGEAHRKSVISAVVPFLEDIIVTSLRTTVIGGEGFDFEINEIKLKGQRCYAQDISTNNFFERIQFNLSSELLSRQKEKHDEVLQIWISYSQNPYTYGYEEPTYDYMPVQTISFYETNGSYITLHDLGDTDSVKLSMMSAGNASNFLSSEGVNSGIFYEPQKNLSYSSVNILPNKNVLWQISSTNFNIQKGVGIHIQLRIKFLPMDTNATNTKGSTVTCYLGLNDTPSSSHYFQKLILSSQLMDSGTDHRLYTFFSNQLTTTDKLFVMAANDDRYHTVQLSVATYYSFCQYFNTTTQRWAVDGCVARETSTAVNTFCQCNHLTSFGAAALAPIVDFDFADLANLDLATNPVVFIAVAIIFCVYLVIAFICGYFDRMDLKRISRIPLCGRDGGYKYKITIVTGRSFGAGTSANVGLKLYGSQCKGQTRHLTKMGAFQRNCHDSFLVAFDTSLGEITKMMIWHDNSGLSPSWYLSHVIVQDVQTNTKYTFIVNSWLSLEMEDGTIQKTVMVADDEQLKSFKHQFSTVFFATLAELHAWLSVSNRPDHSRFTRVQRATCCLTCTYLYMGVNAIWYGVFKTKSEAEAEISWNSFGWEEIIIALVSTIMVLPLLFGLSYLFKRTRYKESVLTQARRPSTAHTLEIDADIDLFSTSESSKTLTTLGDLEMAGIERESTTDSLPITTKLKRTVPMHARSNKIKNIDDSLNKKMKKELWSRDNIMQNWPDTMPDWIQQEKAQTSALHNLSDTEMNNSAIKAKKTIMPKKSTGLNRNKLAEDIDDDFDHQLDQLSAEIVKDESRKKKTLLKKFSKKDVADDLFNSDDDWVYEDHEKFVKDSSKSKFPASCLGEEPGLLPPIERQQSQNSARKRFDSGDKFDISAFYKGKRQSIVSFSSKTKTISSEGRVRSMSLESQISNKKMSGCTLPPWCLYVSYAICMKLCLLSIILVLWYGYRFGASVAVKWLVSLCFSVFASILVVEPVKVVFITVIFKVLKKDVIPDEDPSLLDITPVSEMNEQIKEVKFKPLGGFALLHAKEEGKKSQRLHTMLREAVMFMLMFALFLSVVYSNSNTRAVYHHHHNIQKKLYSSLKTGIDLSKIKSVPHFWQWSQSVMARVIHFRELDQSETFGILMGAAWLRQIRGEKVPCPVGLSTSPTSFRKLDTKRCVDIAPLDPPKDPYGVRWNIGSKNWTYSSSSELNMYSKFGKSLYYTGSGYIQKLGLTHNDTVTKLRQLETDQWIDNKTKAVFVEFMLYSAGVDLTTSGSVLIEFPITGGLLVSTSLQSEKLLRYVYGTIEPILVCQVIFLMFVIYLSVLLFTTLRSEKLGFFLGLWNWIDFLICMLAWTNSGLYLACNLRATDNVNKFLTDSNDSAHLAQVVLMHAVYRYLHACLVFLFCLKVVRQIRYIRPLYKFYMTLSVSSCPLMGVFFIFIILLLSYAQLGYLIFGANIQDYSSFEQSLTALFGLMFGQAVQLTWILQSFPILTLIFFTSFCFIAYGMVTALSISILGWSYKWSKSQLYFKTTLEMRDYEMIDFMLHKFKLITGMIKPKPPFRRVKFADHQSTSCLSTLSSSESNQSFQTFKSSGLSKKKFNPLTYDPVSNLNRSWNKVLTLIEKVEAIEFCEDDSTRRLKTVIEAWKSVQEKSRIQSVQKKCLPREKLKPHCKAWTKVQNHFLENREVDYTHLMMNQLEKCDSEDVSEC</sequence>
<dbReference type="GO" id="GO:0005261">
    <property type="term" value="F:monoatomic cation channel activity"/>
    <property type="evidence" value="ECO:0007669"/>
    <property type="project" value="TreeGrafter"/>
</dbReference>
<dbReference type="PANTHER" id="PTHR46730">
    <property type="entry name" value="POLYCYSTIN-1"/>
    <property type="match status" value="1"/>
</dbReference>
<evidence type="ECO:0000256" key="11">
    <source>
        <dbReference type="ARBA" id="ARBA00023180"/>
    </source>
</evidence>
<dbReference type="GO" id="GO:0005929">
    <property type="term" value="C:cilium"/>
    <property type="evidence" value="ECO:0007669"/>
    <property type="project" value="UniProtKB-SubCell"/>
</dbReference>
<dbReference type="PROSITE" id="PS50093">
    <property type="entry name" value="PKD"/>
    <property type="match status" value="4"/>
</dbReference>
<dbReference type="Gene3D" id="3.10.100.10">
    <property type="entry name" value="Mannose-Binding Protein A, subunit A"/>
    <property type="match status" value="1"/>
</dbReference>
<feature type="transmembrane region" description="Helical" evidence="15">
    <location>
        <begin position="3332"/>
        <end position="3354"/>
    </location>
</feature>
<feature type="domain" description="PLAT" evidence="18">
    <location>
        <begin position="3374"/>
        <end position="3489"/>
    </location>
</feature>
<dbReference type="SMART" id="SM00089">
    <property type="entry name" value="PKD"/>
    <property type="match status" value="12"/>
</dbReference>
<dbReference type="SUPFAM" id="SSF49299">
    <property type="entry name" value="PKD domain"/>
    <property type="match status" value="7"/>
</dbReference>
<protein>
    <recommendedName>
        <fullName evidence="21">Polycystin-1</fullName>
    </recommendedName>
</protein>
<evidence type="ECO:0000256" key="12">
    <source>
        <dbReference type="ARBA" id="ARBA00023273"/>
    </source>
</evidence>
<dbReference type="PROSITE" id="PS50041">
    <property type="entry name" value="C_TYPE_LECTIN_2"/>
    <property type="match status" value="1"/>
</dbReference>
<name>A0A2C9K6R8_BIOGL</name>
<dbReference type="RefSeq" id="XP_013064345.2">
    <property type="nucleotide sequence ID" value="XM_013208891.2"/>
</dbReference>
<dbReference type="RefSeq" id="XP_013064344.2">
    <property type="nucleotide sequence ID" value="XM_013208890.2"/>
</dbReference>
<keyword evidence="9 15" id="KW-0472">Membrane</keyword>
<dbReference type="EnsemblMetazoa" id="BGLB014135-RB">
    <property type="protein sequence ID" value="BGLB014135-PB"/>
    <property type="gene ID" value="BGLB014135"/>
</dbReference>
<reference evidence="19" key="1">
    <citation type="submission" date="2020-05" db="UniProtKB">
        <authorList>
            <consortium name="EnsemblMetazoa"/>
        </authorList>
    </citation>
    <scope>IDENTIFICATION</scope>
    <source>
        <strain evidence="19">BB02</strain>
    </source>
</reference>
<dbReference type="SMART" id="SM00303">
    <property type="entry name" value="GPS"/>
    <property type="match status" value="1"/>
</dbReference>
<dbReference type="InterPro" id="IPR013783">
    <property type="entry name" value="Ig-like_fold"/>
</dbReference>
<keyword evidence="6" id="KW-0677">Repeat</keyword>
<dbReference type="InterPro" id="IPR013122">
    <property type="entry name" value="PKD1_2_channel"/>
</dbReference>
<feature type="transmembrane region" description="Helical" evidence="15">
    <location>
        <begin position="3938"/>
        <end position="3965"/>
    </location>
</feature>
<dbReference type="InterPro" id="IPR016187">
    <property type="entry name" value="CTDL_fold"/>
</dbReference>
<organism evidence="19 20">
    <name type="scientific">Biomphalaria glabrata</name>
    <name type="common">Bloodfluke planorb</name>
    <name type="synonym">Freshwater snail</name>
    <dbReference type="NCBI Taxonomy" id="6526"/>
    <lineage>
        <taxon>Eukaryota</taxon>
        <taxon>Metazoa</taxon>
        <taxon>Spiralia</taxon>
        <taxon>Lophotrochozoa</taxon>
        <taxon>Mollusca</taxon>
        <taxon>Gastropoda</taxon>
        <taxon>Heterobranchia</taxon>
        <taxon>Euthyneura</taxon>
        <taxon>Panpulmonata</taxon>
        <taxon>Hygrophila</taxon>
        <taxon>Lymnaeoidea</taxon>
        <taxon>Planorbidae</taxon>
        <taxon>Biomphalaria</taxon>
    </lineage>
</organism>
<evidence type="ECO:0000313" key="20">
    <source>
        <dbReference type="Proteomes" id="UP000076420"/>
    </source>
</evidence>
<dbReference type="PROSITE" id="PS50095">
    <property type="entry name" value="PLAT"/>
    <property type="match status" value="1"/>
</dbReference>
<dbReference type="InterPro" id="IPR018378">
    <property type="entry name" value="C-type_lectin_CS"/>
</dbReference>
<keyword evidence="10" id="KW-1015">Disulfide bond</keyword>
<comment type="subcellular location">
    <subcellularLocation>
        <location evidence="2">Cell membrane</location>
        <topology evidence="2">Multi-pass membrane protein</topology>
    </subcellularLocation>
    <subcellularLocation>
        <location evidence="1">Cell projection</location>
        <location evidence="1">Cilium</location>
    </subcellularLocation>
</comment>
<dbReference type="PANTHER" id="PTHR46730:SF1">
    <property type="entry name" value="PLAT DOMAIN-CONTAINING PROTEIN"/>
    <property type="match status" value="1"/>
</dbReference>
<dbReference type="CDD" id="cd00037">
    <property type="entry name" value="CLECT"/>
    <property type="match status" value="1"/>
</dbReference>
<comment type="similarity">
    <text evidence="3">Belongs to the polycystin family.</text>
</comment>
<dbReference type="SMART" id="SM00034">
    <property type="entry name" value="CLECT"/>
    <property type="match status" value="1"/>
</dbReference>
<feature type="transmembrane region" description="Helical" evidence="15">
    <location>
        <begin position="3535"/>
        <end position="3556"/>
    </location>
</feature>
<dbReference type="STRING" id="6526.A0A2C9K6R8"/>
<feature type="transmembrane region" description="Helical" evidence="15">
    <location>
        <begin position="4457"/>
        <end position="4484"/>
    </location>
</feature>
<evidence type="ECO:0000256" key="9">
    <source>
        <dbReference type="ARBA" id="ARBA00023136"/>
    </source>
</evidence>
<feature type="transmembrane region" description="Helical" evidence="15">
    <location>
        <begin position="4298"/>
        <end position="4317"/>
    </location>
</feature>
<feature type="domain" description="PKD" evidence="17">
    <location>
        <begin position="1693"/>
        <end position="1752"/>
    </location>
</feature>
<dbReference type="SUPFAM" id="SSF52058">
    <property type="entry name" value="L domain-like"/>
    <property type="match status" value="1"/>
</dbReference>
<evidence type="ECO:0000256" key="14">
    <source>
        <dbReference type="PROSITE-ProRule" id="PRU00152"/>
    </source>
</evidence>
<dbReference type="OrthoDB" id="6022660at2759"/>
<dbReference type="Pfam" id="PF02010">
    <property type="entry name" value="REJ"/>
    <property type="match status" value="1"/>
</dbReference>
<dbReference type="SUPFAM" id="SSF49723">
    <property type="entry name" value="Lipase/lipooxygenase domain (PLAT/LH2 domain)"/>
    <property type="match status" value="1"/>
</dbReference>
<dbReference type="GO" id="GO:0005509">
    <property type="term" value="F:calcium ion binding"/>
    <property type="evidence" value="ECO:0007669"/>
    <property type="project" value="InterPro"/>
</dbReference>
<keyword evidence="11" id="KW-0325">Glycoprotein</keyword>
<keyword evidence="5 15" id="KW-0812">Transmembrane</keyword>
<dbReference type="PRINTS" id="PR01433">
    <property type="entry name" value="POLYCYSTIN2"/>
</dbReference>
<evidence type="ECO:0000259" key="18">
    <source>
        <dbReference type="PROSITE" id="PS50095"/>
    </source>
</evidence>
<dbReference type="InterPro" id="IPR002859">
    <property type="entry name" value="PKD/REJ-like"/>
</dbReference>
<evidence type="ECO:0008006" key="21">
    <source>
        <dbReference type="Google" id="ProtNLM"/>
    </source>
</evidence>
<evidence type="ECO:0000256" key="3">
    <source>
        <dbReference type="ARBA" id="ARBA00007200"/>
    </source>
</evidence>
<feature type="domain" description="PKD" evidence="17">
    <location>
        <begin position="2219"/>
        <end position="2268"/>
    </location>
</feature>
<dbReference type="InterPro" id="IPR001024">
    <property type="entry name" value="PLAT/LH2_dom"/>
</dbReference>
<dbReference type="VEuPathDB" id="VectorBase:BGLAX_046027"/>
<dbReference type="Gene3D" id="2.60.40.10">
    <property type="entry name" value="Immunoglobulins"/>
    <property type="match status" value="2"/>
</dbReference>
<dbReference type="InterPro" id="IPR036392">
    <property type="entry name" value="PLAT/LH2_dom_sf"/>
</dbReference>
<dbReference type="InterPro" id="IPR032675">
    <property type="entry name" value="LRR_dom_sf"/>
</dbReference>
<feature type="domain" description="PKD" evidence="17">
    <location>
        <begin position="1514"/>
        <end position="1562"/>
    </location>
</feature>
<evidence type="ECO:0000256" key="1">
    <source>
        <dbReference type="ARBA" id="ARBA00004138"/>
    </source>
</evidence>
<dbReference type="EnsemblMetazoa" id="BGLB014135-RC">
    <property type="protein sequence ID" value="BGLB014135-PC"/>
    <property type="gene ID" value="BGLB014135"/>
</dbReference>
<dbReference type="GO" id="GO:0005886">
    <property type="term" value="C:plasma membrane"/>
    <property type="evidence" value="ECO:0007669"/>
    <property type="project" value="UniProtKB-SubCell"/>
</dbReference>
<dbReference type="InterPro" id="IPR001304">
    <property type="entry name" value="C-type_lectin-like"/>
</dbReference>
<evidence type="ECO:0000256" key="15">
    <source>
        <dbReference type="SAM" id="Phobius"/>
    </source>
</evidence>
<dbReference type="Pfam" id="PF13855">
    <property type="entry name" value="LRR_8"/>
    <property type="match status" value="1"/>
</dbReference>
<dbReference type="InterPro" id="IPR000203">
    <property type="entry name" value="GPS"/>
</dbReference>
<evidence type="ECO:0000256" key="4">
    <source>
        <dbReference type="ARBA" id="ARBA00022475"/>
    </source>
</evidence>
<dbReference type="Pfam" id="PF01477">
    <property type="entry name" value="PLAT"/>
    <property type="match status" value="1"/>
</dbReference>
<accession>A0A2C9K6R8</accession>
<dbReference type="GO" id="GO:0006816">
    <property type="term" value="P:calcium ion transport"/>
    <property type="evidence" value="ECO:0007669"/>
    <property type="project" value="TreeGrafter"/>
</dbReference>
<dbReference type="PROSITE" id="PS00615">
    <property type="entry name" value="C_TYPE_LECTIN_1"/>
    <property type="match status" value="1"/>
</dbReference>
<dbReference type="CDD" id="cd00146">
    <property type="entry name" value="PKD"/>
    <property type="match status" value="3"/>
</dbReference>